<feature type="domain" description="Trafficking protein particle complex subunit 11" evidence="1">
    <location>
        <begin position="265"/>
        <end position="514"/>
    </location>
</feature>
<evidence type="ECO:0000313" key="2">
    <source>
        <dbReference type="EMBL" id="KAH9413707.1"/>
    </source>
</evidence>
<name>A0ABQ8ITR8_DERPT</name>
<proteinExistence type="predicted"/>
<dbReference type="Pfam" id="PF11817">
    <property type="entry name" value="Foie-gras_1"/>
    <property type="match status" value="1"/>
</dbReference>
<organism evidence="2 3">
    <name type="scientific">Dermatophagoides pteronyssinus</name>
    <name type="common">European house dust mite</name>
    <dbReference type="NCBI Taxonomy" id="6956"/>
    <lineage>
        <taxon>Eukaryota</taxon>
        <taxon>Metazoa</taxon>
        <taxon>Ecdysozoa</taxon>
        <taxon>Arthropoda</taxon>
        <taxon>Chelicerata</taxon>
        <taxon>Arachnida</taxon>
        <taxon>Acari</taxon>
        <taxon>Acariformes</taxon>
        <taxon>Sarcoptiformes</taxon>
        <taxon>Astigmata</taxon>
        <taxon>Psoroptidia</taxon>
        <taxon>Analgoidea</taxon>
        <taxon>Pyroglyphidae</taxon>
        <taxon>Dermatophagoidinae</taxon>
        <taxon>Dermatophagoides</taxon>
    </lineage>
</organism>
<accession>A0ABQ8ITR8</accession>
<keyword evidence="3" id="KW-1185">Reference proteome</keyword>
<gene>
    <name evidence="2" type="primary">TRAPPC11_1</name>
    <name evidence="2" type="ORF">DERP_009411</name>
</gene>
<dbReference type="PANTHER" id="PTHR14374">
    <property type="entry name" value="FOIE GRAS"/>
    <property type="match status" value="1"/>
</dbReference>
<dbReference type="Proteomes" id="UP000887458">
    <property type="component" value="Unassembled WGS sequence"/>
</dbReference>
<protein>
    <submittedName>
        <fullName evidence="2">Trafficking protein particle complex subunit 11</fullName>
    </submittedName>
</protein>
<reference evidence="2 3" key="2">
    <citation type="journal article" date="2022" name="Mol. Biol. Evol.">
        <title>Comparative Genomics Reveals Insights into the Divergent Evolution of Astigmatic Mites and Household Pest Adaptations.</title>
        <authorList>
            <person name="Xiong Q."/>
            <person name="Wan A.T."/>
            <person name="Liu X."/>
            <person name="Fung C.S."/>
            <person name="Xiao X."/>
            <person name="Malainual N."/>
            <person name="Hou J."/>
            <person name="Wang L."/>
            <person name="Wang M."/>
            <person name="Yang K.Y."/>
            <person name="Cui Y."/>
            <person name="Leung E.L."/>
            <person name="Nong W."/>
            <person name="Shin S.K."/>
            <person name="Au S.W."/>
            <person name="Jeong K.Y."/>
            <person name="Chew F.T."/>
            <person name="Hui J.H."/>
            <person name="Leung T.F."/>
            <person name="Tungtrongchitr A."/>
            <person name="Zhong N."/>
            <person name="Liu Z."/>
            <person name="Tsui S.K."/>
        </authorList>
    </citation>
    <scope>NUCLEOTIDE SEQUENCE [LARGE SCALE GENOMIC DNA]</scope>
    <source>
        <strain evidence="2">Derp</strain>
    </source>
</reference>
<evidence type="ECO:0000313" key="3">
    <source>
        <dbReference type="Proteomes" id="UP000887458"/>
    </source>
</evidence>
<sequence>MNNNNNIPEEISVNPVPYISLIGLDAANNSIHSLIWNSFAINRTADRPVLYYKLLNNDHQFPSSKHRRSYDRYIPTGIIKTKWLNKHLFEIPSLVAVFALLPDWQQLDRQRLIDQINSLKLTLTNRQVKIVVILLQSEPVPITCHQDPDANQYKDQAARLCEECDINPKSLFIIPIQDEQSIPAYVIRIELALNDLVKQHFSVKVKQIKSYRDQLNKTTQNYLFVRHEFKLGFYHEIRQIYNQALVHYKNAYASLMEIRLTSKNLFEIKNVATILNYKIIRLSFYINIPLDAISYFRKHIDIFQNRFADDERLQFEHYAWLANQFFLFGELFDMSISMLHLSPSSSQNPGVYYFESAMYMIKRRESSKKFKLSLALNTDEIVYAERLLQQNQSEFIGQLNWYQPDESNDIYVKIFYYIEQKTDLAPLLIKLYINVLNQIKKFKKPRFMRFVMYLIGMEYFQQANYNDALDYFGNILGYYREERWKPIHKRLAKFALCSAYLSMDFVNVCKCTIEYISNDIVDLKRKSLLLKSLLSFLRLEFQQYHLDDEDFEKIIDQKILFKAESEWPLKLAEIDRNGLPQSNSNNEILINSDHEINFLKCKVKFDHQQYTIEDDINIMVAIFNQLDEQFDSIDVQIKFEIPDFDKQCQLLSQQQQPIIYPNSLNLFKFRLQLLPSDRQYSRIKISEIAFILKSKISIRFQWLYNISISTTISPIISITNDSIRFNKIDQQIEATILELESRLKLIDIDMKQYLFRNENASIRLRLQSQEHHVISNLKLRPKIITQQQQQQQQVAIAATETNIDTNIVATTTTTTDSNDKWFIRKNDDIEPIPFDSDILIAEQIEPCRNNGDDEIIINLIFCPQDLGTKLLSFEFNYDLIIKRNNNNNEIDQQSTISITKNFQKSINVIEPFQFVAKITNFANPDTSTIRFDEPFRLNCHLRLPKNNDDNDEQQQQDGYYNIDDDSIEIDSISSNFSENFQINSKEMMKLPMLLTKDLTTSIDSYIMTCIKSEQQQQQPHSLGSWSIRWHRKSQSVDAAAASATTINPILSETIFQLPSITIIPAIIYIELFLPDKLYARNPFMAKYRITSRLDVDVNLELHIGQAEYFMIAGNRQIKIILPSRSIIEQMFIFFPLTCGQLVLPKLDIMVHPLVSNSLSILTSNIGVQNRQTITHSIKIDYIGQMISSTVFVLPKLRTNINL</sequence>
<reference evidence="2 3" key="1">
    <citation type="journal article" date="2018" name="J. Allergy Clin. Immunol.">
        <title>High-quality assembly of Dermatophagoides pteronyssinus genome and transcriptome reveals a wide range of novel allergens.</title>
        <authorList>
            <person name="Liu X.Y."/>
            <person name="Yang K.Y."/>
            <person name="Wang M.Q."/>
            <person name="Kwok J.S."/>
            <person name="Zeng X."/>
            <person name="Yang Z."/>
            <person name="Xiao X.J."/>
            <person name="Lau C.P."/>
            <person name="Li Y."/>
            <person name="Huang Z.M."/>
            <person name="Ba J.G."/>
            <person name="Yim A.K."/>
            <person name="Ouyang C.Y."/>
            <person name="Ngai S.M."/>
            <person name="Chan T.F."/>
            <person name="Leung E.L."/>
            <person name="Liu L."/>
            <person name="Liu Z.G."/>
            <person name="Tsui S.K."/>
        </authorList>
    </citation>
    <scope>NUCLEOTIDE SEQUENCE [LARGE SCALE GENOMIC DNA]</scope>
    <source>
        <strain evidence="2">Derp</strain>
    </source>
</reference>
<comment type="caution">
    <text evidence="2">The sequence shown here is derived from an EMBL/GenBank/DDBJ whole genome shotgun (WGS) entry which is preliminary data.</text>
</comment>
<evidence type="ECO:0000259" key="1">
    <source>
        <dbReference type="Pfam" id="PF11817"/>
    </source>
</evidence>
<dbReference type="PANTHER" id="PTHR14374:SF0">
    <property type="entry name" value="TRAFFICKING PROTEIN PARTICLE COMPLEX SUBUNIT 11"/>
    <property type="match status" value="1"/>
</dbReference>
<dbReference type="EMBL" id="NJHN03000120">
    <property type="protein sequence ID" value="KAH9413707.1"/>
    <property type="molecule type" value="Genomic_DNA"/>
</dbReference>
<dbReference type="InterPro" id="IPR021773">
    <property type="entry name" value="TPC11"/>
</dbReference>